<dbReference type="InterPro" id="IPR009071">
    <property type="entry name" value="HMG_box_dom"/>
</dbReference>
<keyword evidence="7" id="KW-1185">Reference proteome</keyword>
<feature type="domain" description="HMG box" evidence="5">
    <location>
        <begin position="254"/>
        <end position="325"/>
    </location>
</feature>
<feature type="compositionally biased region" description="Basic and acidic residues" evidence="4">
    <location>
        <begin position="49"/>
        <end position="61"/>
    </location>
</feature>
<dbReference type="Proteomes" id="UP001215151">
    <property type="component" value="Unassembled WGS sequence"/>
</dbReference>
<dbReference type="Pfam" id="PF00505">
    <property type="entry name" value="HMG_box"/>
    <property type="match status" value="2"/>
</dbReference>
<keyword evidence="1 2" id="KW-0238">DNA-binding</keyword>
<accession>A0AAD7TMN9</accession>
<keyword evidence="2" id="KW-0539">Nucleus</keyword>
<comment type="caution">
    <text evidence="6">The sequence shown here is derived from an EMBL/GenBank/DDBJ whole genome shotgun (WGS) entry which is preliminary data.</text>
</comment>
<gene>
    <name evidence="6" type="ORF">ONZ51_g8958</name>
</gene>
<dbReference type="SMART" id="SM00398">
    <property type="entry name" value="HMG"/>
    <property type="match status" value="2"/>
</dbReference>
<evidence type="ECO:0000256" key="3">
    <source>
        <dbReference type="SAM" id="Coils"/>
    </source>
</evidence>
<evidence type="ECO:0000313" key="6">
    <source>
        <dbReference type="EMBL" id="KAJ8469494.1"/>
    </source>
</evidence>
<dbReference type="PROSITE" id="PS50118">
    <property type="entry name" value="HMG_BOX_2"/>
    <property type="match status" value="2"/>
</dbReference>
<keyword evidence="3" id="KW-0175">Coiled coil</keyword>
<evidence type="ECO:0000256" key="1">
    <source>
        <dbReference type="ARBA" id="ARBA00023125"/>
    </source>
</evidence>
<dbReference type="GO" id="GO:0003677">
    <property type="term" value="F:DNA binding"/>
    <property type="evidence" value="ECO:0007669"/>
    <property type="project" value="UniProtKB-UniRule"/>
</dbReference>
<reference evidence="6" key="1">
    <citation type="submission" date="2022-11" db="EMBL/GenBank/DDBJ databases">
        <title>Genome Sequence of Cubamyces cubensis.</title>
        <authorList>
            <person name="Buettner E."/>
        </authorList>
    </citation>
    <scope>NUCLEOTIDE SEQUENCE</scope>
    <source>
        <strain evidence="6">MPL-01</strain>
    </source>
</reference>
<dbReference type="InterPro" id="IPR050342">
    <property type="entry name" value="HMGB"/>
</dbReference>
<evidence type="ECO:0000256" key="2">
    <source>
        <dbReference type="PROSITE-ProRule" id="PRU00267"/>
    </source>
</evidence>
<dbReference type="EMBL" id="JAPEVG010000287">
    <property type="protein sequence ID" value="KAJ8469494.1"/>
    <property type="molecule type" value="Genomic_DNA"/>
</dbReference>
<feature type="DNA-binding region" description="HMG box" evidence="2">
    <location>
        <begin position="254"/>
        <end position="325"/>
    </location>
</feature>
<dbReference type="InterPro" id="IPR036910">
    <property type="entry name" value="HMG_box_dom_sf"/>
</dbReference>
<dbReference type="PANTHER" id="PTHR48112">
    <property type="entry name" value="HIGH MOBILITY GROUP PROTEIN DSP1"/>
    <property type="match status" value="1"/>
</dbReference>
<dbReference type="SUPFAM" id="SSF47095">
    <property type="entry name" value="HMG-box"/>
    <property type="match status" value="2"/>
</dbReference>
<name>A0AAD7TMN9_9APHY</name>
<feature type="compositionally biased region" description="Basic and acidic residues" evidence="4">
    <location>
        <begin position="74"/>
        <end position="131"/>
    </location>
</feature>
<evidence type="ECO:0000256" key="4">
    <source>
        <dbReference type="SAM" id="MobiDB-lite"/>
    </source>
</evidence>
<feature type="DNA-binding region" description="HMG box" evidence="2">
    <location>
        <begin position="160"/>
        <end position="229"/>
    </location>
</feature>
<dbReference type="GO" id="GO:0005634">
    <property type="term" value="C:nucleus"/>
    <property type="evidence" value="ECO:0007669"/>
    <property type="project" value="UniProtKB-UniRule"/>
</dbReference>
<evidence type="ECO:0000313" key="7">
    <source>
        <dbReference type="Proteomes" id="UP001215151"/>
    </source>
</evidence>
<organism evidence="6 7">
    <name type="scientific">Trametes cubensis</name>
    <dbReference type="NCBI Taxonomy" id="1111947"/>
    <lineage>
        <taxon>Eukaryota</taxon>
        <taxon>Fungi</taxon>
        <taxon>Dikarya</taxon>
        <taxon>Basidiomycota</taxon>
        <taxon>Agaricomycotina</taxon>
        <taxon>Agaricomycetes</taxon>
        <taxon>Polyporales</taxon>
        <taxon>Polyporaceae</taxon>
        <taxon>Trametes</taxon>
    </lineage>
</organism>
<feature type="domain" description="HMG box" evidence="5">
    <location>
        <begin position="160"/>
        <end position="229"/>
    </location>
</feature>
<feature type="coiled-coil region" evidence="3">
    <location>
        <begin position="300"/>
        <end position="327"/>
    </location>
</feature>
<protein>
    <recommendedName>
        <fullName evidence="5">HMG box domain-containing protein</fullName>
    </recommendedName>
</protein>
<dbReference type="AlphaFoldDB" id="A0AAD7TMN9"/>
<dbReference type="Gene3D" id="1.10.30.10">
    <property type="entry name" value="High mobility group box domain"/>
    <property type="match status" value="2"/>
</dbReference>
<sequence length="333" mass="38036">MLPSFAARVLSRVYMPSGLLAGNHFTAIARQRVVARTFLTTAPAFEPRAAAKDKATADKKAPAKKRAPSATKGKSAEKRAAEKEKAAKAKEKEKERARKEREKERKKQRELKARERKKQRDLQAKERKAAQKDGLASRIKAPLRGPYELNLKIPKDQRPPKSPPNAYMVFISEYQAGVGLAGKTREEINKVFAEGAQKWNALDEEAKNEYRKKAEVFKKEYNERIQQWYTTAHPRIIKAAKLQKMRLGKVSEDLKRPVAPYIKFHQEHWDKLEAPVGVSMQEGIAIRGKKISEMWHAASQEERERYVDEYKKEVAEYQKREAEQAAAALAQSS</sequence>
<evidence type="ECO:0000259" key="5">
    <source>
        <dbReference type="PROSITE" id="PS50118"/>
    </source>
</evidence>
<proteinExistence type="predicted"/>
<feature type="region of interest" description="Disordered" evidence="4">
    <location>
        <begin position="48"/>
        <end position="141"/>
    </location>
</feature>